<dbReference type="Pfam" id="PF06863">
    <property type="entry name" value="DUF1254"/>
    <property type="match status" value="1"/>
</dbReference>
<comment type="caution">
    <text evidence="3">The sequence shown here is derived from an EMBL/GenBank/DDBJ whole genome shotgun (WGS) entry which is preliminary data.</text>
</comment>
<dbReference type="PANTHER" id="PTHR36509">
    <property type="entry name" value="BLL3101 PROTEIN"/>
    <property type="match status" value="1"/>
</dbReference>
<name>A0ABS0CTU5_9NOCA</name>
<reference evidence="3 4" key="1">
    <citation type="submission" date="2020-10" db="EMBL/GenBank/DDBJ databases">
        <title>Identification of Nocardia species via Next-generation sequencing and recognition of intraspecies genetic diversity.</title>
        <authorList>
            <person name="Li P."/>
            <person name="Li P."/>
            <person name="Lu B."/>
        </authorList>
    </citation>
    <scope>NUCLEOTIDE SEQUENCE [LARGE SCALE GENOMIC DNA]</scope>
    <source>
        <strain evidence="3 4">BJ06-0157</strain>
    </source>
</reference>
<evidence type="ECO:0000313" key="3">
    <source>
        <dbReference type="EMBL" id="MBF6299555.1"/>
    </source>
</evidence>
<feature type="domain" description="DUF1214" evidence="1">
    <location>
        <begin position="364"/>
        <end position="453"/>
    </location>
</feature>
<dbReference type="Proteomes" id="UP000702209">
    <property type="component" value="Unassembled WGS sequence"/>
</dbReference>
<keyword evidence="4" id="KW-1185">Reference proteome</keyword>
<dbReference type="RefSeq" id="WP_195130824.1">
    <property type="nucleotide sequence ID" value="NZ_JADLQX010000013.1"/>
</dbReference>
<dbReference type="Gene3D" id="2.60.40.1610">
    <property type="entry name" value="Domain of unknown function DUF1254"/>
    <property type="match status" value="1"/>
</dbReference>
<gene>
    <name evidence="3" type="ORF">IU459_18695</name>
</gene>
<dbReference type="InterPro" id="IPR010621">
    <property type="entry name" value="DUF1214"/>
</dbReference>
<dbReference type="SUPFAM" id="SSF160935">
    <property type="entry name" value="VPA0735-like"/>
    <property type="match status" value="1"/>
</dbReference>
<organism evidence="3 4">
    <name type="scientific">Nocardia amamiensis</name>
    <dbReference type="NCBI Taxonomy" id="404578"/>
    <lineage>
        <taxon>Bacteria</taxon>
        <taxon>Bacillati</taxon>
        <taxon>Actinomycetota</taxon>
        <taxon>Actinomycetes</taxon>
        <taxon>Mycobacteriales</taxon>
        <taxon>Nocardiaceae</taxon>
        <taxon>Nocardia</taxon>
    </lineage>
</organism>
<evidence type="ECO:0000313" key="4">
    <source>
        <dbReference type="Proteomes" id="UP000702209"/>
    </source>
</evidence>
<dbReference type="InterPro" id="IPR037050">
    <property type="entry name" value="DUF1254_sf"/>
</dbReference>
<dbReference type="Gene3D" id="2.60.120.600">
    <property type="entry name" value="Domain of unknown function DUF1214, C-terminal domain"/>
    <property type="match status" value="1"/>
</dbReference>
<evidence type="ECO:0000259" key="1">
    <source>
        <dbReference type="Pfam" id="PF06742"/>
    </source>
</evidence>
<dbReference type="PANTHER" id="PTHR36509:SF2">
    <property type="entry name" value="BLL3101 PROTEIN"/>
    <property type="match status" value="1"/>
</dbReference>
<feature type="domain" description="DUF1254" evidence="2">
    <location>
        <begin position="77"/>
        <end position="211"/>
    </location>
</feature>
<sequence length="472" mass="50623">MDHTTDGKVTVSRRTALGMAATSVAAFGLAACGGSGDENPAVPDDAVTIARDAYIFGYPLVLMDLTRVAAEAATPANRFQHAVALPTPAQRDVARLDRDTLRSTAWLDLRAEPMVLQVPAMDDRRFWLVQLLDAWTNNAHNPSSDRPQANSAAPPYTYVVTGPGWSGVLPGGLTQLPMPTPTVWLIARIQLDGDDDLPVVRALQQELKLVPLSVWTNAREPRAAPPGGLSAAQPPSEQMAEMDARAFFDRMCAVMSTNPPAPEDAPAMRHFATIGIRPGGKVHGLSDTELTAAVETAQQQIPVYIGARMVNEDGWLIDPEVGRYGTDYLLRAIIARIGVGAGPRENIFNPTLFASADARGSMGRFRLHFAPGRLPPADAFWSLTAYDADSRLVPNPAGIYSVGYQVPVVLNPDGSLDIAVQYGDPGPGVPAGNWLPIPDSGQFSLTLRLFSPNVEALQGHWQPPPLTPLRSS</sequence>
<dbReference type="Pfam" id="PF06742">
    <property type="entry name" value="DUF1214"/>
    <property type="match status" value="1"/>
</dbReference>
<dbReference type="InterPro" id="IPR010679">
    <property type="entry name" value="DUF1254"/>
</dbReference>
<dbReference type="InterPro" id="IPR037049">
    <property type="entry name" value="DUF1214_C_sf"/>
</dbReference>
<accession>A0ABS0CTU5</accession>
<dbReference type="EMBL" id="JADLQX010000013">
    <property type="protein sequence ID" value="MBF6299555.1"/>
    <property type="molecule type" value="Genomic_DNA"/>
</dbReference>
<proteinExistence type="predicted"/>
<protein>
    <submittedName>
        <fullName evidence="3">DUF1254 domain-containing protein</fullName>
    </submittedName>
</protein>
<evidence type="ECO:0000259" key="2">
    <source>
        <dbReference type="Pfam" id="PF06863"/>
    </source>
</evidence>